<dbReference type="RefSeq" id="WP_076345415.1">
    <property type="nucleotide sequence ID" value="NZ_CP019082.1"/>
</dbReference>
<gene>
    <name evidence="2" type="ORF">BSF38_02119</name>
</gene>
<protein>
    <recommendedName>
        <fullName evidence="1">DUF403 domain-containing protein</fullName>
    </recommendedName>
</protein>
<dbReference type="KEGG" id="pbor:BSF38_02119"/>
<proteinExistence type="predicted"/>
<name>A0A1U7CP04_9BACT</name>
<keyword evidence="3" id="KW-1185">Reference proteome</keyword>
<dbReference type="PANTHER" id="PTHR34595">
    <property type="entry name" value="BLR5612 PROTEIN"/>
    <property type="match status" value="1"/>
</dbReference>
<evidence type="ECO:0000313" key="3">
    <source>
        <dbReference type="Proteomes" id="UP000186309"/>
    </source>
</evidence>
<dbReference type="Proteomes" id="UP000186309">
    <property type="component" value="Chromosome"/>
</dbReference>
<dbReference type="STRING" id="1387353.BSF38_02119"/>
<accession>A0A1U7CP04</accession>
<organism evidence="2 3">
    <name type="scientific">Paludisphaera borealis</name>
    <dbReference type="NCBI Taxonomy" id="1387353"/>
    <lineage>
        <taxon>Bacteria</taxon>
        <taxon>Pseudomonadati</taxon>
        <taxon>Planctomycetota</taxon>
        <taxon>Planctomycetia</taxon>
        <taxon>Isosphaerales</taxon>
        <taxon>Isosphaeraceae</taxon>
        <taxon>Paludisphaera</taxon>
    </lineage>
</organism>
<sequence>MLSRVAESLYWMSRYIERAENVARLLDIGLDLELDSAEIGVDEGFAPVEIALTILACREAFPAEKNRRSRDAVLRFLTFDRSNPQSILSMIARARENARGTQESIGVDVWSEVNRLYLFLGGSRAQRRFARGPSALFASISHSCLLLDGLVQNTLPRDEVYHFLQLGRHLERLDVLCRILLAKCPSLTGEAPGPEVSFQLVRWTSLLRSCSAYGAYLRSERERIEPEGVIRFLVLNSDFPRSIRYAAARCQDSLEAISGGDDDAYGCEAERILGRLESDLRYIDVPEIFDRGLLKFLGSLQGTCYKVSDQIQQSFFLM</sequence>
<dbReference type="EMBL" id="CP019082">
    <property type="protein sequence ID" value="APW60636.1"/>
    <property type="molecule type" value="Genomic_DNA"/>
</dbReference>
<dbReference type="OrthoDB" id="9803532at2"/>
<evidence type="ECO:0000259" key="1">
    <source>
        <dbReference type="Pfam" id="PF04168"/>
    </source>
</evidence>
<dbReference type="InterPro" id="IPR007296">
    <property type="entry name" value="DUF403"/>
</dbReference>
<feature type="domain" description="DUF403" evidence="1">
    <location>
        <begin position="1"/>
        <end position="316"/>
    </location>
</feature>
<evidence type="ECO:0000313" key="2">
    <source>
        <dbReference type="EMBL" id="APW60636.1"/>
    </source>
</evidence>
<dbReference type="PANTHER" id="PTHR34595:SF7">
    <property type="entry name" value="SLL1039 PROTEIN"/>
    <property type="match status" value="1"/>
</dbReference>
<dbReference type="Pfam" id="PF04168">
    <property type="entry name" value="Alpha-E"/>
    <property type="match status" value="1"/>
</dbReference>
<dbReference type="AlphaFoldDB" id="A0A1U7CP04"/>
<reference evidence="3" key="1">
    <citation type="submission" date="2016-12" db="EMBL/GenBank/DDBJ databases">
        <title>Comparative genomics of four Isosphaeraceae planctomycetes: a common pool of plasmids and glycoside hydrolase genes.</title>
        <authorList>
            <person name="Ivanova A."/>
        </authorList>
    </citation>
    <scope>NUCLEOTIDE SEQUENCE [LARGE SCALE GENOMIC DNA]</scope>
    <source>
        <strain evidence="3">PX4</strain>
    </source>
</reference>
<dbReference type="InterPro" id="IPR051680">
    <property type="entry name" value="ATP-dep_Glu-Cys_Ligase-2"/>
</dbReference>